<dbReference type="GO" id="GO:0031177">
    <property type="term" value="F:phosphopantetheine binding"/>
    <property type="evidence" value="ECO:0007669"/>
    <property type="project" value="InterPro"/>
</dbReference>
<dbReference type="PROSITE" id="PS50075">
    <property type="entry name" value="CARRIER"/>
    <property type="match status" value="1"/>
</dbReference>
<dbReference type="Proteomes" id="UP000010474">
    <property type="component" value="Chromosome"/>
</dbReference>
<evidence type="ECO:0000256" key="1">
    <source>
        <dbReference type="ARBA" id="ARBA00022450"/>
    </source>
</evidence>
<name>K9ZEP0_ANACC</name>
<dbReference type="SMART" id="SM00823">
    <property type="entry name" value="PKS_PP"/>
    <property type="match status" value="1"/>
</dbReference>
<feature type="domain" description="Carrier" evidence="3">
    <location>
        <begin position="60"/>
        <end position="138"/>
    </location>
</feature>
<protein>
    <submittedName>
        <fullName evidence="4">Phosphopantetheine-binding protein</fullName>
    </submittedName>
</protein>
<proteinExistence type="predicted"/>
<dbReference type="SUPFAM" id="SSF47336">
    <property type="entry name" value="ACP-like"/>
    <property type="match status" value="1"/>
</dbReference>
<dbReference type="PATRIC" id="fig|272123.3.peg.1418"/>
<evidence type="ECO:0000256" key="2">
    <source>
        <dbReference type="ARBA" id="ARBA00022553"/>
    </source>
</evidence>
<dbReference type="STRING" id="272123.Anacy_1297"/>
<evidence type="ECO:0000313" key="4">
    <source>
        <dbReference type="EMBL" id="AFZ56825.1"/>
    </source>
</evidence>
<organism evidence="4 5">
    <name type="scientific">Anabaena cylindrica (strain ATCC 27899 / PCC 7122)</name>
    <dbReference type="NCBI Taxonomy" id="272123"/>
    <lineage>
        <taxon>Bacteria</taxon>
        <taxon>Bacillati</taxon>
        <taxon>Cyanobacteriota</taxon>
        <taxon>Cyanophyceae</taxon>
        <taxon>Nostocales</taxon>
        <taxon>Nostocaceae</taxon>
        <taxon>Anabaena</taxon>
    </lineage>
</organism>
<evidence type="ECO:0000259" key="3">
    <source>
        <dbReference type="PROSITE" id="PS50075"/>
    </source>
</evidence>
<dbReference type="AlphaFoldDB" id="K9ZEP0"/>
<evidence type="ECO:0000313" key="5">
    <source>
        <dbReference type="Proteomes" id="UP000010474"/>
    </source>
</evidence>
<dbReference type="eggNOG" id="COG0236">
    <property type="taxonomic scope" value="Bacteria"/>
</dbReference>
<keyword evidence="1" id="KW-0596">Phosphopantetheine</keyword>
<dbReference type="Gene3D" id="1.10.1200.10">
    <property type="entry name" value="ACP-like"/>
    <property type="match status" value="1"/>
</dbReference>
<sequence>MKGLETKIASVTNAVTNTSLVKFLTDNQNSFFAWIQNISSDHDTSLSRNNSEMQLPQKHSLTEEVIKNWLVFYLSKLLLVNHNEINTHLPLEYYGITSLEALRLTHAMEVWLGYRLSLELVYKYPTVEVLAQYLAKEVEYVCVS</sequence>
<dbReference type="OrthoDB" id="425617at2"/>
<keyword evidence="5" id="KW-1185">Reference proteome</keyword>
<gene>
    <name evidence="4" type="ordered locus">Anacy_1297</name>
</gene>
<keyword evidence="2" id="KW-0597">Phosphoprotein</keyword>
<dbReference type="InterPro" id="IPR020806">
    <property type="entry name" value="PKS_PP-bd"/>
</dbReference>
<dbReference type="InterPro" id="IPR009081">
    <property type="entry name" value="PP-bd_ACP"/>
</dbReference>
<dbReference type="InterPro" id="IPR036736">
    <property type="entry name" value="ACP-like_sf"/>
</dbReference>
<dbReference type="RefSeq" id="WP_015213477.1">
    <property type="nucleotide sequence ID" value="NC_019771.1"/>
</dbReference>
<dbReference type="HOGENOM" id="CLU_1792436_0_0_3"/>
<accession>K9ZEP0</accession>
<dbReference type="EMBL" id="CP003659">
    <property type="protein sequence ID" value="AFZ56825.1"/>
    <property type="molecule type" value="Genomic_DNA"/>
</dbReference>
<reference evidence="5" key="1">
    <citation type="journal article" date="2013" name="Proc. Natl. Acad. Sci. U.S.A.">
        <title>Improving the coverage of the cyanobacterial phylum using diversity-driven genome sequencing.</title>
        <authorList>
            <person name="Shih P.M."/>
            <person name="Wu D."/>
            <person name="Latifi A."/>
            <person name="Axen S.D."/>
            <person name="Fewer D.P."/>
            <person name="Talla E."/>
            <person name="Calteau A."/>
            <person name="Cai F."/>
            <person name="Tandeau de Marsac N."/>
            <person name="Rippka R."/>
            <person name="Herdman M."/>
            <person name="Sivonen K."/>
            <person name="Coursin T."/>
            <person name="Laurent T."/>
            <person name="Goodwin L."/>
            <person name="Nolan M."/>
            <person name="Davenport K.W."/>
            <person name="Han C.S."/>
            <person name="Rubin E.M."/>
            <person name="Eisen J.A."/>
            <person name="Woyke T."/>
            <person name="Gugger M."/>
            <person name="Kerfeld C.A."/>
        </authorList>
    </citation>
    <scope>NUCLEOTIDE SEQUENCE [LARGE SCALE GENOMIC DNA]</scope>
    <source>
        <strain evidence="5">ATCC 27899 / PCC 7122</strain>
    </source>
</reference>
<dbReference type="Pfam" id="PF00550">
    <property type="entry name" value="PP-binding"/>
    <property type="match status" value="1"/>
</dbReference>
<dbReference type="KEGG" id="acy:Anacy_1297"/>